<reference evidence="3" key="1">
    <citation type="journal article" date="2019" name="Int. J. Syst. Evol. Microbiol.">
        <title>The Global Catalogue of Microorganisms (GCM) 10K type strain sequencing project: providing services to taxonomists for standard genome sequencing and annotation.</title>
        <authorList>
            <consortium name="The Broad Institute Genomics Platform"/>
            <consortium name="The Broad Institute Genome Sequencing Center for Infectious Disease"/>
            <person name="Wu L."/>
            <person name="Ma J."/>
        </authorList>
    </citation>
    <scope>NUCLEOTIDE SEQUENCE [LARGE SCALE GENOMIC DNA]</scope>
    <source>
        <strain evidence="3">CGMCC 1.3240</strain>
    </source>
</reference>
<dbReference type="SUPFAM" id="SSF56059">
    <property type="entry name" value="Glutathione synthetase ATP-binding domain-like"/>
    <property type="match status" value="1"/>
</dbReference>
<proteinExistence type="predicted"/>
<dbReference type="EMBL" id="JBHSOW010000096">
    <property type="protein sequence ID" value="MFC5652395.1"/>
    <property type="molecule type" value="Genomic_DNA"/>
</dbReference>
<feature type="domain" description="Alpha-L-glutamate ligase-related protein ATP-grasp" evidence="1">
    <location>
        <begin position="93"/>
        <end position="351"/>
    </location>
</feature>
<dbReference type="InterPro" id="IPR039523">
    <property type="entry name" value="RimK-rel_E_lig_ATP-grasp"/>
</dbReference>
<keyword evidence="3" id="KW-1185">Reference proteome</keyword>
<dbReference type="RefSeq" id="WP_379191032.1">
    <property type="nucleotide sequence ID" value="NZ_JBHSOW010000096.1"/>
</dbReference>
<gene>
    <name evidence="2" type="ORF">ACFPYJ_25425</name>
</gene>
<sequence length="377" mass="42735">MLKKTVLQAARLGGIHIQLIMAKSKYRDKLNRLIRANGMVIPALTSDLQQRTQGYWERYYGAKINLSWHAAYAAVTGYDDERYIPEDLFFMEIEPALNRKELYRAYVDKSNFNQILTGFASPALLFKMINGAYLDSSGVTIDQRKAEHLLLEHQADFVIKPCISEEGSPPAKWMTSTTGKLMDEGSSEQNFEQLIATFHSGDFIVQECVKQHKELARVYPVSINSLRLLTLRFKGGIYLLCAGVRFGSGGSKVSEEAGILFCSVGVDGRLSESATDSCGRRYDHHPYTNYAFGQTRIPAYGSLVRHVESLHDQLHYFDLISWDFALSPSGSPVLLEIHLTRQEINSYQFNDGPLFGQWTEEILQLVKERKNTVRPLF</sequence>
<dbReference type="Proteomes" id="UP001596047">
    <property type="component" value="Unassembled WGS sequence"/>
</dbReference>
<evidence type="ECO:0000313" key="3">
    <source>
        <dbReference type="Proteomes" id="UP001596047"/>
    </source>
</evidence>
<name>A0ABW0W2J4_9BACL</name>
<organism evidence="2 3">
    <name type="scientific">Paenibacillus solisilvae</name>
    <dbReference type="NCBI Taxonomy" id="2486751"/>
    <lineage>
        <taxon>Bacteria</taxon>
        <taxon>Bacillati</taxon>
        <taxon>Bacillota</taxon>
        <taxon>Bacilli</taxon>
        <taxon>Bacillales</taxon>
        <taxon>Paenibacillaceae</taxon>
        <taxon>Paenibacillus</taxon>
    </lineage>
</organism>
<dbReference type="Pfam" id="PF14397">
    <property type="entry name" value="ATPgrasp_ST"/>
    <property type="match status" value="1"/>
</dbReference>
<comment type="caution">
    <text evidence="2">The sequence shown here is derived from an EMBL/GenBank/DDBJ whole genome shotgun (WGS) entry which is preliminary data.</text>
</comment>
<accession>A0ABW0W2J4</accession>
<protein>
    <submittedName>
        <fullName evidence="2">Sugar-transfer associated ATP-grasp domain-containing protein</fullName>
    </submittedName>
</protein>
<evidence type="ECO:0000259" key="1">
    <source>
        <dbReference type="Pfam" id="PF14397"/>
    </source>
</evidence>
<evidence type="ECO:0000313" key="2">
    <source>
        <dbReference type="EMBL" id="MFC5652395.1"/>
    </source>
</evidence>